<keyword evidence="2" id="KW-1185">Reference proteome</keyword>
<comment type="caution">
    <text evidence="1">The sequence shown here is derived from an EMBL/GenBank/DDBJ whole genome shotgun (WGS) entry which is preliminary data.</text>
</comment>
<sequence length="92" mass="9740">MAWASWTTTGVYAGRGGARTDEAGILTGDLTVHTTWDGREADITVQYSGTSQWFTLTGSPVSCPSERESRNLHQGVVEAVRAGGGATVPLDR</sequence>
<organism evidence="1 2">
    <name type="scientific">Streptomyces tropicalis</name>
    <dbReference type="NCBI Taxonomy" id="3034234"/>
    <lineage>
        <taxon>Bacteria</taxon>
        <taxon>Bacillati</taxon>
        <taxon>Actinomycetota</taxon>
        <taxon>Actinomycetes</taxon>
        <taxon>Kitasatosporales</taxon>
        <taxon>Streptomycetaceae</taxon>
        <taxon>Streptomyces</taxon>
    </lineage>
</organism>
<reference evidence="1 2" key="1">
    <citation type="submission" date="2023-03" db="EMBL/GenBank/DDBJ databases">
        <title>Draft genome sequence of Streptomyces sp. K1PA1 isolated from peat swamp forest in Thailand.</title>
        <authorList>
            <person name="Klaysubun C."/>
            <person name="Duangmal K."/>
        </authorList>
    </citation>
    <scope>NUCLEOTIDE SEQUENCE [LARGE SCALE GENOMIC DNA]</scope>
    <source>
        <strain evidence="1 2">K1PA1</strain>
    </source>
</reference>
<evidence type="ECO:0000313" key="1">
    <source>
        <dbReference type="EMBL" id="MDF3299164.1"/>
    </source>
</evidence>
<dbReference type="RefSeq" id="WP_276108804.1">
    <property type="nucleotide sequence ID" value="NZ_JARJBB010000004.1"/>
</dbReference>
<name>A0ABT6A3E7_9ACTN</name>
<protein>
    <submittedName>
        <fullName evidence="1">Uncharacterized protein</fullName>
    </submittedName>
</protein>
<dbReference type="EMBL" id="JARJBB010000004">
    <property type="protein sequence ID" value="MDF3299164.1"/>
    <property type="molecule type" value="Genomic_DNA"/>
</dbReference>
<gene>
    <name evidence="1" type="ORF">P3H78_11055</name>
</gene>
<evidence type="ECO:0000313" key="2">
    <source>
        <dbReference type="Proteomes" id="UP001221150"/>
    </source>
</evidence>
<dbReference type="Proteomes" id="UP001221150">
    <property type="component" value="Unassembled WGS sequence"/>
</dbReference>
<accession>A0ABT6A3E7</accession>
<proteinExistence type="predicted"/>